<protein>
    <submittedName>
        <fullName evidence="3">HPt (Histidine-containing phosphotransfer) domain-containing protein</fullName>
    </submittedName>
</protein>
<dbReference type="PROSITE" id="PS50894">
    <property type="entry name" value="HPT"/>
    <property type="match status" value="1"/>
</dbReference>
<proteinExistence type="predicted"/>
<keyword evidence="4" id="KW-1185">Reference proteome</keyword>
<gene>
    <name evidence="3" type="ORF">SAMN05216490_2746</name>
</gene>
<evidence type="ECO:0000313" key="4">
    <source>
        <dbReference type="Proteomes" id="UP000199679"/>
    </source>
</evidence>
<evidence type="ECO:0000256" key="1">
    <source>
        <dbReference type="PROSITE-ProRule" id="PRU00110"/>
    </source>
</evidence>
<dbReference type="InterPro" id="IPR036641">
    <property type="entry name" value="HPT_dom_sf"/>
</dbReference>
<evidence type="ECO:0000313" key="3">
    <source>
        <dbReference type="EMBL" id="SDT21088.1"/>
    </source>
</evidence>
<dbReference type="OrthoDB" id="982275at2"/>
<dbReference type="Proteomes" id="UP000199679">
    <property type="component" value="Chromosome I"/>
</dbReference>
<dbReference type="EMBL" id="LT629740">
    <property type="protein sequence ID" value="SDT21088.1"/>
    <property type="molecule type" value="Genomic_DNA"/>
</dbReference>
<dbReference type="InterPro" id="IPR008207">
    <property type="entry name" value="Sig_transdc_His_kin_Hpt_dom"/>
</dbReference>
<organism evidence="3 4">
    <name type="scientific">Mucilaginibacter mallensis</name>
    <dbReference type="NCBI Taxonomy" id="652787"/>
    <lineage>
        <taxon>Bacteria</taxon>
        <taxon>Pseudomonadati</taxon>
        <taxon>Bacteroidota</taxon>
        <taxon>Sphingobacteriia</taxon>
        <taxon>Sphingobacteriales</taxon>
        <taxon>Sphingobacteriaceae</taxon>
        <taxon>Mucilaginibacter</taxon>
    </lineage>
</organism>
<dbReference type="GO" id="GO:0004672">
    <property type="term" value="F:protein kinase activity"/>
    <property type="evidence" value="ECO:0007669"/>
    <property type="project" value="UniProtKB-ARBA"/>
</dbReference>
<sequence length="125" mass="13583">MPDTSPDKDIDLSTLYDIADGSNEFIVESITMFLDQVPGLLQDIGNAIAGNEWPTAAAAAHKVKANLSFFGMFYSQTLVQELEILCKSASPDPAEITAKFNQLNDMMADNLAALELVKTEKEANL</sequence>
<name>A0A1H1YHS5_MUCMA</name>
<dbReference type="RefSeq" id="WP_091373695.1">
    <property type="nucleotide sequence ID" value="NZ_LT629740.1"/>
</dbReference>
<feature type="modified residue" description="Phosphohistidine" evidence="1">
    <location>
        <position position="61"/>
    </location>
</feature>
<dbReference type="Pfam" id="PF01627">
    <property type="entry name" value="Hpt"/>
    <property type="match status" value="1"/>
</dbReference>
<reference evidence="3 4" key="1">
    <citation type="submission" date="2016-10" db="EMBL/GenBank/DDBJ databases">
        <authorList>
            <person name="de Groot N.N."/>
        </authorList>
    </citation>
    <scope>NUCLEOTIDE SEQUENCE [LARGE SCALE GENOMIC DNA]</scope>
    <source>
        <strain evidence="3 4">MP1X4</strain>
    </source>
</reference>
<feature type="domain" description="HPt" evidence="2">
    <location>
        <begin position="22"/>
        <end position="124"/>
    </location>
</feature>
<accession>A0A1H1YHS5</accession>
<dbReference type="STRING" id="652787.SAMN05216490_2746"/>
<keyword evidence="1" id="KW-0597">Phosphoprotein</keyword>
<evidence type="ECO:0000259" key="2">
    <source>
        <dbReference type="PROSITE" id="PS50894"/>
    </source>
</evidence>
<dbReference type="Gene3D" id="1.20.120.160">
    <property type="entry name" value="HPT domain"/>
    <property type="match status" value="1"/>
</dbReference>
<dbReference type="GO" id="GO:0000160">
    <property type="term" value="P:phosphorelay signal transduction system"/>
    <property type="evidence" value="ECO:0007669"/>
    <property type="project" value="InterPro"/>
</dbReference>
<dbReference type="AlphaFoldDB" id="A0A1H1YHS5"/>
<dbReference type="SUPFAM" id="SSF47226">
    <property type="entry name" value="Histidine-containing phosphotransfer domain, HPT domain"/>
    <property type="match status" value="1"/>
</dbReference>